<feature type="domain" description="Glycosyltransferase 2-like" evidence="5">
    <location>
        <begin position="43"/>
        <end position="245"/>
    </location>
</feature>
<evidence type="ECO:0000259" key="5">
    <source>
        <dbReference type="Pfam" id="PF00535"/>
    </source>
</evidence>
<dbReference type="PANTHER" id="PTHR43630">
    <property type="entry name" value="POLY-BETA-1,6-N-ACETYL-D-GLUCOSAMINE SYNTHASE"/>
    <property type="match status" value="1"/>
</dbReference>
<evidence type="ECO:0000256" key="1">
    <source>
        <dbReference type="ARBA" id="ARBA00006739"/>
    </source>
</evidence>
<evidence type="ECO:0000256" key="4">
    <source>
        <dbReference type="SAM" id="Phobius"/>
    </source>
</evidence>
<name>A0A0A2TGB3_9BACI</name>
<reference evidence="6 7" key="1">
    <citation type="journal article" date="2015" name="Stand. Genomic Sci.">
        <title>High quality draft genome sequence of the moderately halophilic bacterium Pontibacillus yanchengensis Y32(T) and comparison among Pontibacillus genomes.</title>
        <authorList>
            <person name="Huang J."/>
            <person name="Qiao Z.X."/>
            <person name="Tang J.W."/>
            <person name="Wang G."/>
        </authorList>
    </citation>
    <scope>NUCLEOTIDE SEQUENCE [LARGE SCALE GENOMIC DNA]</scope>
    <source>
        <strain evidence="6 7">Y32</strain>
    </source>
</reference>
<dbReference type="CDD" id="cd06423">
    <property type="entry name" value="CESA_like"/>
    <property type="match status" value="1"/>
</dbReference>
<gene>
    <name evidence="6" type="ORF">N782_00720</name>
</gene>
<dbReference type="SUPFAM" id="SSF53448">
    <property type="entry name" value="Nucleotide-diphospho-sugar transferases"/>
    <property type="match status" value="1"/>
</dbReference>
<comment type="caution">
    <text evidence="6">The sequence shown here is derived from an EMBL/GenBank/DDBJ whole genome shotgun (WGS) entry which is preliminary data.</text>
</comment>
<comment type="similarity">
    <text evidence="1">Belongs to the glycosyltransferase 2 family.</text>
</comment>
<proteinExistence type="inferred from homology"/>
<dbReference type="AlphaFoldDB" id="A0A0A2TGB3"/>
<dbReference type="InterPro" id="IPR029044">
    <property type="entry name" value="Nucleotide-diphossugar_trans"/>
</dbReference>
<feature type="transmembrane region" description="Helical" evidence="4">
    <location>
        <begin position="326"/>
        <end position="350"/>
    </location>
</feature>
<dbReference type="InterPro" id="IPR001173">
    <property type="entry name" value="Glyco_trans_2-like"/>
</dbReference>
<keyword evidence="4" id="KW-0812">Transmembrane</keyword>
<dbReference type="eggNOG" id="COG1215">
    <property type="taxonomic scope" value="Bacteria"/>
</dbReference>
<feature type="transmembrane region" description="Helical" evidence="4">
    <location>
        <begin position="397"/>
        <end position="424"/>
    </location>
</feature>
<sequence>MLLTTLGIYLVFLLFRISYIFIPIFSVKNKKELLISSKEKSISVLVPAYNEEKIILNCLKGIQTLNYTNLEAIVINDGSKDETFNILNDNLNLKPINRLVRDEMLSKSVKGYYQSRHYPYIFVIDKVNGGKADALNAGIDIADKELIITLDADSVLEYNALQAMNLAFDNKQVIAAGGVVQIGQGFRGSYLKPKPIFISKGLIRFQIIQYFTDFYLHKLTQTKMNSITVISGAFGAFRNYALREVGGYRNTVGEDMDMTLRIQSLIKTKYKGFKMILVPEAICFTECPQTFNDLYNQRIRWQKAFIDCIWYYKFSFFRKLGFAPSLFLLVDSLLLGTLNAIMMVFLPLALLLSPQYYMISLGLFTITYILSCYQSIAAIMICKRFGVVYSKGDYSKILLFIPLEIISYRLLGILFVTVGTVLYLKNKEDWKVSRRVGVSYQTYD</sequence>
<keyword evidence="4" id="KW-1133">Transmembrane helix</keyword>
<keyword evidence="7" id="KW-1185">Reference proteome</keyword>
<accession>A0A0A2TGB3</accession>
<keyword evidence="3 6" id="KW-0808">Transferase</keyword>
<dbReference type="OrthoDB" id="9766299at2"/>
<protein>
    <submittedName>
        <fullName evidence="6">Glycosyl transferase family 2</fullName>
    </submittedName>
</protein>
<dbReference type="PANTHER" id="PTHR43630:SF1">
    <property type="entry name" value="POLY-BETA-1,6-N-ACETYL-D-GLUCOSAMINE SYNTHASE"/>
    <property type="match status" value="1"/>
</dbReference>
<feature type="transmembrane region" description="Helical" evidence="4">
    <location>
        <begin position="6"/>
        <end position="27"/>
    </location>
</feature>
<keyword evidence="4" id="KW-0472">Membrane</keyword>
<evidence type="ECO:0000313" key="6">
    <source>
        <dbReference type="EMBL" id="KGP74604.1"/>
    </source>
</evidence>
<dbReference type="Pfam" id="PF00535">
    <property type="entry name" value="Glycos_transf_2"/>
    <property type="match status" value="1"/>
</dbReference>
<dbReference type="STRING" id="1385514.N782_00720"/>
<organism evidence="6 7">
    <name type="scientific">Pontibacillus yanchengensis Y32</name>
    <dbReference type="NCBI Taxonomy" id="1385514"/>
    <lineage>
        <taxon>Bacteria</taxon>
        <taxon>Bacillati</taxon>
        <taxon>Bacillota</taxon>
        <taxon>Bacilli</taxon>
        <taxon>Bacillales</taxon>
        <taxon>Bacillaceae</taxon>
        <taxon>Pontibacillus</taxon>
    </lineage>
</organism>
<dbReference type="RefSeq" id="WP_036815207.1">
    <property type="nucleotide sequence ID" value="NZ_AVBF01000001.1"/>
</dbReference>
<dbReference type="EMBL" id="AVBF01000001">
    <property type="protein sequence ID" value="KGP74604.1"/>
    <property type="molecule type" value="Genomic_DNA"/>
</dbReference>
<keyword evidence="2" id="KW-0328">Glycosyltransferase</keyword>
<evidence type="ECO:0000313" key="7">
    <source>
        <dbReference type="Proteomes" id="UP000030147"/>
    </source>
</evidence>
<evidence type="ECO:0000256" key="2">
    <source>
        <dbReference type="ARBA" id="ARBA00022676"/>
    </source>
</evidence>
<dbReference type="Proteomes" id="UP000030147">
    <property type="component" value="Unassembled WGS sequence"/>
</dbReference>
<feature type="transmembrane region" description="Helical" evidence="4">
    <location>
        <begin position="356"/>
        <end position="376"/>
    </location>
</feature>
<evidence type="ECO:0000256" key="3">
    <source>
        <dbReference type="ARBA" id="ARBA00022679"/>
    </source>
</evidence>
<dbReference type="Gene3D" id="3.90.550.10">
    <property type="entry name" value="Spore Coat Polysaccharide Biosynthesis Protein SpsA, Chain A"/>
    <property type="match status" value="1"/>
</dbReference>
<dbReference type="GO" id="GO:0016757">
    <property type="term" value="F:glycosyltransferase activity"/>
    <property type="evidence" value="ECO:0007669"/>
    <property type="project" value="UniProtKB-KW"/>
</dbReference>